<dbReference type="GeneID" id="64634435"/>
<keyword evidence="1" id="KW-0472">Membrane</keyword>
<evidence type="ECO:0000313" key="2">
    <source>
        <dbReference type="EMBL" id="KAG1813551.1"/>
    </source>
</evidence>
<dbReference type="Proteomes" id="UP000807769">
    <property type="component" value="Unassembled WGS sequence"/>
</dbReference>
<keyword evidence="1" id="KW-1133">Transmembrane helix</keyword>
<feature type="transmembrane region" description="Helical" evidence="1">
    <location>
        <begin position="26"/>
        <end position="45"/>
    </location>
</feature>
<name>A0A9P7E873_9AGAM</name>
<dbReference type="CDD" id="cd21037">
    <property type="entry name" value="MLKL_NTD"/>
    <property type="match status" value="1"/>
</dbReference>
<organism evidence="2 3">
    <name type="scientific">Suillus subaureus</name>
    <dbReference type="NCBI Taxonomy" id="48587"/>
    <lineage>
        <taxon>Eukaryota</taxon>
        <taxon>Fungi</taxon>
        <taxon>Dikarya</taxon>
        <taxon>Basidiomycota</taxon>
        <taxon>Agaricomycotina</taxon>
        <taxon>Agaricomycetes</taxon>
        <taxon>Agaricomycetidae</taxon>
        <taxon>Boletales</taxon>
        <taxon>Suillineae</taxon>
        <taxon>Suillaceae</taxon>
        <taxon>Suillus</taxon>
    </lineage>
</organism>
<reference evidence="2" key="1">
    <citation type="journal article" date="2020" name="New Phytol.">
        <title>Comparative genomics reveals dynamic genome evolution in host specialist ectomycorrhizal fungi.</title>
        <authorList>
            <person name="Lofgren L.A."/>
            <person name="Nguyen N.H."/>
            <person name="Vilgalys R."/>
            <person name="Ruytinx J."/>
            <person name="Liao H.L."/>
            <person name="Branco S."/>
            <person name="Kuo A."/>
            <person name="LaButti K."/>
            <person name="Lipzen A."/>
            <person name="Andreopoulos W."/>
            <person name="Pangilinan J."/>
            <person name="Riley R."/>
            <person name="Hundley H."/>
            <person name="Na H."/>
            <person name="Barry K."/>
            <person name="Grigoriev I.V."/>
            <person name="Stajich J.E."/>
            <person name="Kennedy P.G."/>
        </authorList>
    </citation>
    <scope>NUCLEOTIDE SEQUENCE</scope>
    <source>
        <strain evidence="2">MN1</strain>
    </source>
</reference>
<proteinExistence type="predicted"/>
<keyword evidence="1" id="KW-0812">Transmembrane</keyword>
<comment type="caution">
    <text evidence="2">The sequence shown here is derived from an EMBL/GenBank/DDBJ whole genome shotgun (WGS) entry which is preliminary data.</text>
</comment>
<protein>
    <submittedName>
        <fullName evidence="2">Uncharacterized protein</fullName>
    </submittedName>
</protein>
<dbReference type="RefSeq" id="XP_041191312.1">
    <property type="nucleotide sequence ID" value="XM_041340419.1"/>
</dbReference>
<sequence>MEDTHEQTASLYRPSTLRKTLFLPDLAKGILGTIANILILAWSVIKNKSDFLAIVKKCETIWNVLERATKDATEDDLWKMPYPSLTCKSINRINSEVASKKEYRFLHRLFSVIIDRDQIAKWEKDLDRLLALFNFEAITGLSISTKKFASELKGNAPISVLQCRPIEPPSRPSIFHGRNSLVAELTNLVVILNDEHLALIGPGGIEKSSYPGTS</sequence>
<evidence type="ECO:0000256" key="1">
    <source>
        <dbReference type="SAM" id="Phobius"/>
    </source>
</evidence>
<keyword evidence="3" id="KW-1185">Reference proteome</keyword>
<dbReference type="InterPro" id="IPR059179">
    <property type="entry name" value="MLKL-like_MCAfunc"/>
</dbReference>
<dbReference type="AlphaFoldDB" id="A0A9P7E873"/>
<evidence type="ECO:0000313" key="3">
    <source>
        <dbReference type="Proteomes" id="UP000807769"/>
    </source>
</evidence>
<dbReference type="EMBL" id="JABBWG010000023">
    <property type="protein sequence ID" value="KAG1813551.1"/>
    <property type="molecule type" value="Genomic_DNA"/>
</dbReference>
<accession>A0A9P7E873</accession>
<dbReference type="OrthoDB" id="2683808at2759"/>
<gene>
    <name evidence="2" type="ORF">BJ212DRAFT_1482452</name>
</gene>